<evidence type="ECO:0000313" key="1">
    <source>
        <dbReference type="EMBL" id="QQZ50554.1"/>
    </source>
</evidence>
<dbReference type="EMBL" id="CP068570">
    <property type="protein sequence ID" value="QQZ50554.1"/>
    <property type="molecule type" value="Genomic_DNA"/>
</dbReference>
<organism evidence="1">
    <name type="scientific">Phenylobacterium glaciei</name>
    <dbReference type="NCBI Taxonomy" id="2803784"/>
    <lineage>
        <taxon>Bacteria</taxon>
        <taxon>Pseudomonadati</taxon>
        <taxon>Pseudomonadota</taxon>
        <taxon>Alphaproteobacteria</taxon>
        <taxon>Caulobacterales</taxon>
        <taxon>Caulobacteraceae</taxon>
        <taxon>Phenylobacterium</taxon>
    </lineage>
</organism>
<sequence>MFIERRVNTSTGAVELWRCQWENHEGSPAKKHYLSKICDEQPINPDADGGLSEGRDLLGVRAHAWQYRRLLAISPWALPRKVGQRRRIAVRLRPRGKFRHGADRLWCRTHQTHWGTKADLEAYDQAGEMRCANHAQQMNYVVSPLTVNVNQHAEVGIWCSLPAALSTEEIKPRPPKIHVHVREVAGEKKVIDKDFDAIATLYSSSLGLFGNQEITRVNITPPAAFDYVYAVERGQEMDCINCSSCGYPHLDLADFARTPHRKHFCGNCGRDSTWSKGPIVSTPLKPLHDTFAKNLKYETPSRTLDLDQYKGCHYTVWASTPAIVWTAERPQEFGIHVHVHDGTSRIVDDTFGEVKLDGAPLERAKLIEAMIARSVV</sequence>
<dbReference type="AlphaFoldDB" id="A0A974S8L9"/>
<gene>
    <name evidence="1" type="ORF">JKL49_03150</name>
</gene>
<name>A0A974S8L9_9CAUL</name>
<proteinExistence type="predicted"/>
<protein>
    <submittedName>
        <fullName evidence="1">Uncharacterized protein</fullName>
    </submittedName>
</protein>
<reference evidence="1" key="1">
    <citation type="submission" date="2021-01" db="EMBL/GenBank/DDBJ databases">
        <title>Genome sequence of Phenylobacterium sp. 20VBR1 isolated from a valley glaceir, Ny-Alesund, Svalbard.</title>
        <authorList>
            <person name="Thomas F.A."/>
            <person name="Krishnan K.P."/>
            <person name="Sinha R.K."/>
        </authorList>
    </citation>
    <scope>NUCLEOTIDE SEQUENCE</scope>
    <source>
        <strain evidence="1">20VBR1</strain>
    </source>
</reference>
<accession>A0A974S8L9</accession>